<reference evidence="3" key="1">
    <citation type="submission" date="2014-03" db="EMBL/GenBank/DDBJ databases">
        <authorList>
            <person name="Aksoy S."/>
            <person name="Warren W."/>
            <person name="Wilson R.K."/>
        </authorList>
    </citation>
    <scope>NUCLEOTIDE SEQUENCE [LARGE SCALE GENOMIC DNA]</scope>
    <source>
        <strain evidence="3">IAEA</strain>
    </source>
</reference>
<dbReference type="Gene3D" id="3.90.550.10">
    <property type="entry name" value="Spore Coat Polysaccharide Biosynthesis Protein SpsA, Chain A"/>
    <property type="match status" value="1"/>
</dbReference>
<dbReference type="STRING" id="7398.A0A1A9Z4E1"/>
<proteinExistence type="predicted"/>
<evidence type="ECO:0000313" key="3">
    <source>
        <dbReference type="Proteomes" id="UP000092445"/>
    </source>
</evidence>
<dbReference type="GO" id="GO:0005794">
    <property type="term" value="C:Golgi apparatus"/>
    <property type="evidence" value="ECO:0007669"/>
    <property type="project" value="TreeGrafter"/>
</dbReference>
<dbReference type="AlphaFoldDB" id="A0A1A9Z4E1"/>
<evidence type="ECO:0000313" key="2">
    <source>
        <dbReference type="EnsemblMetazoa" id="GPAI003548-PA"/>
    </source>
</evidence>
<protein>
    <submittedName>
        <fullName evidence="2">Uncharacterized protein</fullName>
    </submittedName>
</protein>
<dbReference type="PANTHER" id="PTHR11675:SF119">
    <property type="entry name" value="POLYPEPTIDE N-ACETYLGALACTOSAMINYLTRANSFERASE 2"/>
    <property type="match status" value="1"/>
</dbReference>
<dbReference type="GO" id="GO:0006493">
    <property type="term" value="P:protein O-linked glycosylation"/>
    <property type="evidence" value="ECO:0007669"/>
    <property type="project" value="TreeGrafter"/>
</dbReference>
<keyword evidence="3" id="KW-1185">Reference proteome</keyword>
<organism evidence="2 3">
    <name type="scientific">Glossina pallidipes</name>
    <name type="common">Tsetse fly</name>
    <dbReference type="NCBI Taxonomy" id="7398"/>
    <lineage>
        <taxon>Eukaryota</taxon>
        <taxon>Metazoa</taxon>
        <taxon>Ecdysozoa</taxon>
        <taxon>Arthropoda</taxon>
        <taxon>Hexapoda</taxon>
        <taxon>Insecta</taxon>
        <taxon>Pterygota</taxon>
        <taxon>Neoptera</taxon>
        <taxon>Endopterygota</taxon>
        <taxon>Diptera</taxon>
        <taxon>Brachycera</taxon>
        <taxon>Muscomorpha</taxon>
        <taxon>Hippoboscoidea</taxon>
        <taxon>Glossinidae</taxon>
        <taxon>Glossina</taxon>
    </lineage>
</organism>
<dbReference type="InterPro" id="IPR029044">
    <property type="entry name" value="Nucleotide-diphossugar_trans"/>
</dbReference>
<dbReference type="EnsemblMetazoa" id="GPAI003548-RA">
    <property type="protein sequence ID" value="GPAI003548-PA"/>
    <property type="gene ID" value="GPAI003548"/>
</dbReference>
<dbReference type="GO" id="GO:0004653">
    <property type="term" value="F:polypeptide N-acetylgalactosaminyltransferase activity"/>
    <property type="evidence" value="ECO:0007669"/>
    <property type="project" value="TreeGrafter"/>
</dbReference>
<dbReference type="VEuPathDB" id="VectorBase:GPAI003548"/>
<evidence type="ECO:0000256" key="1">
    <source>
        <dbReference type="ARBA" id="ARBA00023157"/>
    </source>
</evidence>
<keyword evidence="1" id="KW-1015">Disulfide bond</keyword>
<accession>A0A1A9Z4E1</accession>
<name>A0A1A9Z4E1_GLOPL</name>
<dbReference type="Proteomes" id="UP000092445">
    <property type="component" value="Unassembled WGS sequence"/>
</dbReference>
<reference evidence="2" key="2">
    <citation type="submission" date="2020-05" db="UniProtKB">
        <authorList>
            <consortium name="EnsemblMetazoa"/>
        </authorList>
    </citation>
    <scope>IDENTIFICATION</scope>
    <source>
        <strain evidence="2">IAEA</strain>
    </source>
</reference>
<sequence length="139" mass="15817">MIDLLFYVAPLCASKPEHLMHEIIFLDDYSDHPGNGLEEEKTNKYGHVYPAQMLADVLTFTDSHVECNEQRLKRLLTRVREDPTRVIFPIIDVISMGQHAGMPPPKQRVKAGDLFVTNKANLDGRVKMVPCSCIDHIFL</sequence>
<dbReference type="PANTHER" id="PTHR11675">
    <property type="entry name" value="N-ACETYLGALACTOSAMINYLTRANSFERASE"/>
    <property type="match status" value="1"/>
</dbReference>